<name>A0AAW1NG67_9CHLO</name>
<proteinExistence type="predicted"/>
<comment type="caution">
    <text evidence="2">The sequence shown here is derived from an EMBL/GenBank/DDBJ whole genome shotgun (WGS) entry which is preliminary data.</text>
</comment>
<protein>
    <recommendedName>
        <fullName evidence="1">Mon2/Sec7/BIG1-like dimerisation and cyclophilin-binding domain-containing protein</fullName>
    </recommendedName>
</protein>
<dbReference type="Pfam" id="PF16213">
    <property type="entry name" value="DCB"/>
    <property type="match status" value="1"/>
</dbReference>
<reference evidence="2 3" key="1">
    <citation type="journal article" date="2024" name="Nat. Commun.">
        <title>Phylogenomics reveals the evolutionary origins of lichenization in chlorophyte algae.</title>
        <authorList>
            <person name="Puginier C."/>
            <person name="Libourel C."/>
            <person name="Otte J."/>
            <person name="Skaloud P."/>
            <person name="Haon M."/>
            <person name="Grisel S."/>
            <person name="Petersen M."/>
            <person name="Berrin J.G."/>
            <person name="Delaux P.M."/>
            <person name="Dal Grande F."/>
            <person name="Keller J."/>
        </authorList>
    </citation>
    <scope>NUCLEOTIDE SEQUENCE [LARGE SCALE GENOMIC DNA]</scope>
    <source>
        <strain evidence="2 3">SAG 2036</strain>
    </source>
</reference>
<evidence type="ECO:0000313" key="2">
    <source>
        <dbReference type="EMBL" id="KAK9786163.1"/>
    </source>
</evidence>
<dbReference type="AlphaFoldDB" id="A0AAW1NG67"/>
<accession>A0AAW1NG67</accession>
<feature type="domain" description="Mon2/Sec7/BIG1-like dimerisation and cyclophilin-binding" evidence="1">
    <location>
        <begin position="35"/>
        <end position="127"/>
    </location>
</feature>
<keyword evidence="3" id="KW-1185">Reference proteome</keyword>
<feature type="non-terminal residue" evidence="2">
    <location>
        <position position="140"/>
    </location>
</feature>
<organism evidence="2 3">
    <name type="scientific">Symbiochloris irregularis</name>
    <dbReference type="NCBI Taxonomy" id="706552"/>
    <lineage>
        <taxon>Eukaryota</taxon>
        <taxon>Viridiplantae</taxon>
        <taxon>Chlorophyta</taxon>
        <taxon>core chlorophytes</taxon>
        <taxon>Trebouxiophyceae</taxon>
        <taxon>Trebouxiales</taxon>
        <taxon>Trebouxiaceae</taxon>
        <taxon>Symbiochloris</taxon>
    </lineage>
</organism>
<gene>
    <name evidence="2" type="ORF">WJX73_000537</name>
</gene>
<evidence type="ECO:0000259" key="1">
    <source>
        <dbReference type="Pfam" id="PF16213"/>
    </source>
</evidence>
<dbReference type="Proteomes" id="UP001465755">
    <property type="component" value="Unassembled WGS sequence"/>
</dbReference>
<evidence type="ECO:0000313" key="3">
    <source>
        <dbReference type="Proteomes" id="UP001465755"/>
    </source>
</evidence>
<dbReference type="InterPro" id="IPR032629">
    <property type="entry name" value="DCB_dom"/>
</dbReference>
<dbReference type="EMBL" id="JALJOQ010000280">
    <property type="protein sequence ID" value="KAK9786163.1"/>
    <property type="molecule type" value="Genomic_DNA"/>
</dbReference>
<sequence>MAPWDFFTRPQAEPALPATLPGSHAGTDTAFEVFVDGALTKIYNEASGRSKEQRQIRESCKKVLDQLRQQQAESKQRMSTPLSMETSNAVLEPLRLACLSELPKLMEPALNCLHKLVAHAYLQGESTSSGRLNDDTIVAN</sequence>